<dbReference type="InterPro" id="IPR005325">
    <property type="entry name" value="DUF308_memb"/>
</dbReference>
<evidence type="ECO:0000256" key="2">
    <source>
        <dbReference type="SAM" id="Phobius"/>
    </source>
</evidence>
<evidence type="ECO:0000313" key="4">
    <source>
        <dbReference type="Proteomes" id="UP000019063"/>
    </source>
</evidence>
<evidence type="ECO:0000313" key="3">
    <source>
        <dbReference type="EMBL" id="ETW13412.1"/>
    </source>
</evidence>
<feature type="region of interest" description="Disordered" evidence="1">
    <location>
        <begin position="1"/>
        <end position="20"/>
    </location>
</feature>
<feature type="transmembrane region" description="Helical" evidence="2">
    <location>
        <begin position="170"/>
        <end position="194"/>
    </location>
</feature>
<protein>
    <recommendedName>
        <fullName evidence="5">Acid-resistance membrane protein</fullName>
    </recommendedName>
</protein>
<feature type="transmembrane region" description="Helical" evidence="2">
    <location>
        <begin position="32"/>
        <end position="49"/>
    </location>
</feature>
<dbReference type="PANTHER" id="PTHR34989:SF1">
    <property type="entry name" value="PROTEIN HDED"/>
    <property type="match status" value="1"/>
</dbReference>
<dbReference type="STRING" id="1379903.ATO8_05266"/>
<dbReference type="Pfam" id="PF03729">
    <property type="entry name" value="DUF308"/>
    <property type="match status" value="1"/>
</dbReference>
<sequence>MTDTQAHHDPAHPDPEPSLAEQAAAAGPDWKWMAALGAVMILGGFFAFLNPFIASLTATAIAAATFLVAGIMQVWMAFKGTDGSGSRAFSILLGVVLVLFAISLWVNPISGILSLTLLVGVFFLAMGAMRVWIALKMPGREGRGWMIAAGLVSAALGVLVIFAVPAGAVGLLGIFLGVELLSSGAGAVALALAVRRLQ</sequence>
<keyword evidence="2" id="KW-0472">Membrane</keyword>
<dbReference type="GO" id="GO:0005886">
    <property type="term" value="C:plasma membrane"/>
    <property type="evidence" value="ECO:0007669"/>
    <property type="project" value="TreeGrafter"/>
</dbReference>
<comment type="caution">
    <text evidence="3">The sequence shown here is derived from an EMBL/GenBank/DDBJ whole genome shotgun (WGS) entry which is preliminary data.</text>
</comment>
<evidence type="ECO:0008006" key="5">
    <source>
        <dbReference type="Google" id="ProtNLM"/>
    </source>
</evidence>
<feature type="transmembrane region" description="Helical" evidence="2">
    <location>
        <begin position="88"/>
        <end position="106"/>
    </location>
</feature>
<reference evidence="3 4" key="1">
    <citation type="journal article" date="2014" name="Antonie Van Leeuwenhoek">
        <title>Roseivivax atlanticus sp. nov., isolated from surface seawater of the Atlantic Ocean.</title>
        <authorList>
            <person name="Li G."/>
            <person name="Lai Q."/>
            <person name="Liu X."/>
            <person name="Sun F."/>
            <person name="Shao Z."/>
        </authorList>
    </citation>
    <scope>NUCLEOTIDE SEQUENCE [LARGE SCALE GENOMIC DNA]</scope>
    <source>
        <strain evidence="3 4">22II-s10s</strain>
    </source>
</reference>
<feature type="transmembrane region" description="Helical" evidence="2">
    <location>
        <begin position="112"/>
        <end position="133"/>
    </location>
</feature>
<evidence type="ECO:0000256" key="1">
    <source>
        <dbReference type="SAM" id="MobiDB-lite"/>
    </source>
</evidence>
<dbReference type="EMBL" id="AQQW01000003">
    <property type="protein sequence ID" value="ETW13412.1"/>
    <property type="molecule type" value="Genomic_DNA"/>
</dbReference>
<proteinExistence type="predicted"/>
<dbReference type="InterPro" id="IPR052712">
    <property type="entry name" value="Acid_resist_chaperone_HdeD"/>
</dbReference>
<feature type="transmembrane region" description="Helical" evidence="2">
    <location>
        <begin position="55"/>
        <end position="76"/>
    </location>
</feature>
<dbReference type="PANTHER" id="PTHR34989">
    <property type="entry name" value="PROTEIN HDED"/>
    <property type="match status" value="1"/>
</dbReference>
<dbReference type="Proteomes" id="UP000019063">
    <property type="component" value="Unassembled WGS sequence"/>
</dbReference>
<gene>
    <name evidence="3" type="ORF">ATO8_05266</name>
</gene>
<keyword evidence="2" id="KW-0812">Transmembrane</keyword>
<feature type="transmembrane region" description="Helical" evidence="2">
    <location>
        <begin position="145"/>
        <end position="164"/>
    </location>
</feature>
<organism evidence="3 4">
    <name type="scientific">Roseivivax marinus</name>
    <dbReference type="NCBI Taxonomy" id="1379903"/>
    <lineage>
        <taxon>Bacteria</taxon>
        <taxon>Pseudomonadati</taxon>
        <taxon>Pseudomonadota</taxon>
        <taxon>Alphaproteobacteria</taxon>
        <taxon>Rhodobacterales</taxon>
        <taxon>Roseobacteraceae</taxon>
        <taxon>Roseivivax</taxon>
    </lineage>
</organism>
<dbReference type="RefSeq" id="WP_081749650.1">
    <property type="nucleotide sequence ID" value="NZ_AQQW01000003.1"/>
</dbReference>
<keyword evidence="4" id="KW-1185">Reference proteome</keyword>
<keyword evidence="2" id="KW-1133">Transmembrane helix</keyword>
<accession>W4HL05</accession>
<name>W4HL05_9RHOB</name>
<dbReference type="eggNOG" id="COG3247">
    <property type="taxonomic scope" value="Bacteria"/>
</dbReference>
<feature type="compositionally biased region" description="Basic and acidic residues" evidence="1">
    <location>
        <begin position="1"/>
        <end position="15"/>
    </location>
</feature>
<dbReference type="AlphaFoldDB" id="W4HL05"/>